<proteinExistence type="inferred from homology"/>
<sequence>MKKSIIKSTGMFVPPNVITNHDLEKMIDTSDEWIKQRTGIEQRYWIDQEGATGSSDLGFEASKMALENAGWTAKDIDFIIFATLSPDIMFPGSGCLLQAKLGLDSTPALDIRQQCTGFLYGLATADAYIKSGLANKILLVGGEVHSSGLDKTTRGRDVTVIFGDGAGAVCIEGVETDETAGVITSSLHADGNLAEALMVELPASRLPLRVPPDASFDDPRYYPIMDGPAIFKKAVRLLPKVINESLKKARISLDDIDLIIPHQANIRINQALGQFLKLDDDKIFHNIQKYGNTTAASIPIALHEAMEQGRIGASGDIVLFAGLGAGLTWGSVIYKFL</sequence>
<dbReference type="HAMAP" id="MF_01815">
    <property type="entry name" value="FabH"/>
    <property type="match status" value="1"/>
</dbReference>
<keyword evidence="8 10" id="KW-0511">Multifunctional enzyme</keyword>
<dbReference type="Gene3D" id="3.40.47.10">
    <property type="match status" value="1"/>
</dbReference>
<comment type="subunit">
    <text evidence="10">Homodimer.</text>
</comment>
<dbReference type="InterPro" id="IPR013747">
    <property type="entry name" value="ACP_syn_III_C"/>
</dbReference>
<dbReference type="GO" id="GO:0044550">
    <property type="term" value="P:secondary metabolite biosynthetic process"/>
    <property type="evidence" value="ECO:0007669"/>
    <property type="project" value="TreeGrafter"/>
</dbReference>
<comment type="subcellular location">
    <subcellularLocation>
        <location evidence="10">Cytoplasm</location>
    </subcellularLocation>
</comment>
<dbReference type="HOGENOM" id="CLU_039592_4_1_7"/>
<dbReference type="GO" id="GO:0033818">
    <property type="term" value="F:beta-ketoacyl-acyl-carrier-protein synthase III activity"/>
    <property type="evidence" value="ECO:0007669"/>
    <property type="project" value="UniProtKB-UniRule"/>
</dbReference>
<dbReference type="UniPathway" id="UPA00094"/>
<dbReference type="InterPro" id="IPR013751">
    <property type="entry name" value="ACP_syn_III_N"/>
</dbReference>
<dbReference type="GO" id="GO:0004315">
    <property type="term" value="F:3-oxoacyl-[acyl-carrier-protein] synthase activity"/>
    <property type="evidence" value="ECO:0007669"/>
    <property type="project" value="InterPro"/>
</dbReference>
<dbReference type="Pfam" id="PF08541">
    <property type="entry name" value="ACP_syn_III_C"/>
    <property type="match status" value="1"/>
</dbReference>
<feature type="active site" evidence="10">
    <location>
        <position position="115"/>
    </location>
</feature>
<evidence type="ECO:0000256" key="8">
    <source>
        <dbReference type="ARBA" id="ARBA00023268"/>
    </source>
</evidence>
<dbReference type="AlphaFoldDB" id="K0NNI3"/>
<keyword evidence="3 10" id="KW-0444">Lipid biosynthesis</keyword>
<dbReference type="NCBIfam" id="NF006829">
    <property type="entry name" value="PRK09352.1"/>
    <property type="match status" value="1"/>
</dbReference>
<comment type="similarity">
    <text evidence="1 10">Belongs to the thiolase-like superfamily. FabH family.</text>
</comment>
<keyword evidence="9 10" id="KW-0012">Acyltransferase</keyword>
<evidence type="ECO:0000256" key="2">
    <source>
        <dbReference type="ARBA" id="ARBA00022490"/>
    </source>
</evidence>
<evidence type="ECO:0000259" key="11">
    <source>
        <dbReference type="Pfam" id="PF08541"/>
    </source>
</evidence>
<evidence type="ECO:0000256" key="9">
    <source>
        <dbReference type="ARBA" id="ARBA00023315"/>
    </source>
</evidence>
<evidence type="ECO:0000313" key="13">
    <source>
        <dbReference type="EMBL" id="CCK80327.1"/>
    </source>
</evidence>
<feature type="active site" evidence="10">
    <location>
        <position position="262"/>
    </location>
</feature>
<dbReference type="InterPro" id="IPR016039">
    <property type="entry name" value="Thiolase-like"/>
</dbReference>
<evidence type="ECO:0000256" key="7">
    <source>
        <dbReference type="ARBA" id="ARBA00023160"/>
    </source>
</evidence>
<dbReference type="PANTHER" id="PTHR34069:SF2">
    <property type="entry name" value="BETA-KETOACYL-[ACYL-CARRIER-PROTEIN] SYNTHASE III"/>
    <property type="match status" value="1"/>
</dbReference>
<evidence type="ECO:0000256" key="10">
    <source>
        <dbReference type="HAMAP-Rule" id="MF_01815"/>
    </source>
</evidence>
<feature type="active site" evidence="10">
    <location>
        <position position="292"/>
    </location>
</feature>
<dbReference type="NCBIfam" id="TIGR00747">
    <property type="entry name" value="fabH"/>
    <property type="match status" value="1"/>
</dbReference>
<dbReference type="STRING" id="651182.TOL2_C21660"/>
<dbReference type="KEGG" id="dto:TOL2_C21660"/>
<evidence type="ECO:0000256" key="3">
    <source>
        <dbReference type="ARBA" id="ARBA00022516"/>
    </source>
</evidence>
<evidence type="ECO:0000256" key="4">
    <source>
        <dbReference type="ARBA" id="ARBA00022679"/>
    </source>
</evidence>
<dbReference type="RefSeq" id="WP_014957639.1">
    <property type="nucleotide sequence ID" value="NC_018645.1"/>
</dbReference>
<evidence type="ECO:0000256" key="1">
    <source>
        <dbReference type="ARBA" id="ARBA00008642"/>
    </source>
</evidence>
<evidence type="ECO:0000259" key="12">
    <source>
        <dbReference type="Pfam" id="PF08545"/>
    </source>
</evidence>
<dbReference type="Proteomes" id="UP000007347">
    <property type="component" value="Chromosome"/>
</dbReference>
<dbReference type="Pfam" id="PF08545">
    <property type="entry name" value="ACP_syn_III"/>
    <property type="match status" value="1"/>
</dbReference>
<name>K0NNI3_DESTT</name>
<comment type="pathway">
    <text evidence="10">Lipid metabolism; fatty acid biosynthesis.</text>
</comment>
<evidence type="ECO:0000313" key="14">
    <source>
        <dbReference type="Proteomes" id="UP000007347"/>
    </source>
</evidence>
<keyword evidence="6 10" id="KW-0443">Lipid metabolism</keyword>
<dbReference type="EC" id="2.3.1.180" evidence="10"/>
<dbReference type="PANTHER" id="PTHR34069">
    <property type="entry name" value="3-OXOACYL-[ACYL-CARRIER-PROTEIN] SYNTHASE 3"/>
    <property type="match status" value="1"/>
</dbReference>
<dbReference type="OrthoDB" id="9815506at2"/>
<gene>
    <name evidence="10 13" type="primary">fabH</name>
    <name evidence="13" type="ordered locus">TOL2_C21660</name>
</gene>
<dbReference type="InterPro" id="IPR004655">
    <property type="entry name" value="FabH"/>
</dbReference>
<comment type="domain">
    <text evidence="10">The last Arg residue of the ACP-binding site is essential for the weak association between ACP/AcpP and FabH.</text>
</comment>
<keyword evidence="7 10" id="KW-0275">Fatty acid biosynthesis</keyword>
<protein>
    <recommendedName>
        <fullName evidence="10">Beta-ketoacyl-[acyl-carrier-protein] synthase III</fullName>
        <shortName evidence="10">Beta-ketoacyl-ACP synthase III</shortName>
        <shortName evidence="10">KAS III</shortName>
        <ecNumber evidence="10">2.3.1.180</ecNumber>
    </recommendedName>
    <alternativeName>
        <fullName evidence="10">3-oxoacyl-[acyl-carrier-protein] synthase 3</fullName>
    </alternativeName>
    <alternativeName>
        <fullName evidence="10">3-oxoacyl-[acyl-carrier-protein] synthase III</fullName>
    </alternativeName>
</protein>
<dbReference type="SUPFAM" id="SSF53901">
    <property type="entry name" value="Thiolase-like"/>
    <property type="match status" value="1"/>
</dbReference>
<reference evidence="13 14" key="1">
    <citation type="journal article" date="2013" name="Environ. Microbiol.">
        <title>Complete genome, catabolic sub-proteomes and key-metabolites of Desulfobacula toluolica Tol2, a marine, aromatic compound-degrading, sulfate-reducing bacterium.</title>
        <authorList>
            <person name="Wohlbrand L."/>
            <person name="Jacob J.H."/>
            <person name="Kube M."/>
            <person name="Mussmann M."/>
            <person name="Jarling R."/>
            <person name="Beck A."/>
            <person name="Amann R."/>
            <person name="Wilkes H."/>
            <person name="Reinhardt R."/>
            <person name="Rabus R."/>
        </authorList>
    </citation>
    <scope>NUCLEOTIDE SEQUENCE [LARGE SCALE GENOMIC DNA]</scope>
    <source>
        <strain evidence="14">DSM 7467 / Tol2</strain>
    </source>
</reference>
<keyword evidence="4 10" id="KW-0808">Transferase</keyword>
<keyword evidence="14" id="KW-1185">Reference proteome</keyword>
<evidence type="ECO:0000256" key="6">
    <source>
        <dbReference type="ARBA" id="ARBA00023098"/>
    </source>
</evidence>
<dbReference type="GO" id="GO:0005737">
    <property type="term" value="C:cytoplasm"/>
    <property type="evidence" value="ECO:0007669"/>
    <property type="project" value="UniProtKB-SubCell"/>
</dbReference>
<organism evidence="13 14">
    <name type="scientific">Desulfobacula toluolica (strain DSM 7467 / Tol2)</name>
    <dbReference type="NCBI Taxonomy" id="651182"/>
    <lineage>
        <taxon>Bacteria</taxon>
        <taxon>Pseudomonadati</taxon>
        <taxon>Thermodesulfobacteriota</taxon>
        <taxon>Desulfobacteria</taxon>
        <taxon>Desulfobacterales</taxon>
        <taxon>Desulfobacteraceae</taxon>
        <taxon>Desulfobacula</taxon>
    </lineage>
</organism>
<evidence type="ECO:0000256" key="5">
    <source>
        <dbReference type="ARBA" id="ARBA00022832"/>
    </source>
</evidence>
<feature type="domain" description="Beta-ketoacyl-[acyl-carrier-protein] synthase III C-terminal" evidence="11">
    <location>
        <begin position="246"/>
        <end position="335"/>
    </location>
</feature>
<accession>K0NNI3</accession>
<dbReference type="GO" id="GO:0006633">
    <property type="term" value="P:fatty acid biosynthetic process"/>
    <property type="evidence" value="ECO:0007669"/>
    <property type="project" value="UniProtKB-UniRule"/>
</dbReference>
<feature type="domain" description="Beta-ketoacyl-[acyl-carrier-protein] synthase III N-terminal" evidence="12">
    <location>
        <begin position="109"/>
        <end position="191"/>
    </location>
</feature>
<dbReference type="PATRIC" id="fig|651182.5.peg.2569"/>
<keyword evidence="5 10" id="KW-0276">Fatty acid metabolism</keyword>
<dbReference type="CDD" id="cd00830">
    <property type="entry name" value="KAS_III"/>
    <property type="match status" value="1"/>
</dbReference>
<feature type="region of interest" description="ACP-binding" evidence="10">
    <location>
        <begin position="263"/>
        <end position="267"/>
    </location>
</feature>
<keyword evidence="2 10" id="KW-0963">Cytoplasm</keyword>
<comment type="catalytic activity">
    <reaction evidence="10">
        <text>malonyl-[ACP] + acetyl-CoA + H(+) = 3-oxobutanoyl-[ACP] + CO2 + CoA</text>
        <dbReference type="Rhea" id="RHEA:12080"/>
        <dbReference type="Rhea" id="RHEA-COMP:9623"/>
        <dbReference type="Rhea" id="RHEA-COMP:9625"/>
        <dbReference type="ChEBI" id="CHEBI:15378"/>
        <dbReference type="ChEBI" id="CHEBI:16526"/>
        <dbReference type="ChEBI" id="CHEBI:57287"/>
        <dbReference type="ChEBI" id="CHEBI:57288"/>
        <dbReference type="ChEBI" id="CHEBI:78449"/>
        <dbReference type="ChEBI" id="CHEBI:78450"/>
        <dbReference type="EC" id="2.3.1.180"/>
    </reaction>
</comment>
<comment type="function">
    <text evidence="10">Catalyzes the condensation reaction of fatty acid synthesis by the addition to an acyl acceptor of two carbons from malonyl-ACP. Catalyzes the first condensation reaction which initiates fatty acid synthesis and may therefore play a role in governing the total rate of fatty acid production. Possesses both acetoacetyl-ACP synthase and acetyl transacylase activities. Its substrate specificity determines the biosynthesis of branched-chain and/or straight-chain of fatty acids.</text>
</comment>
<dbReference type="EMBL" id="FO203503">
    <property type="protein sequence ID" value="CCK80327.1"/>
    <property type="molecule type" value="Genomic_DNA"/>
</dbReference>